<name>A0ABR9RK49_9FIRM</name>
<dbReference type="Proteomes" id="UP000758652">
    <property type="component" value="Unassembled WGS sequence"/>
</dbReference>
<reference evidence="1 2" key="1">
    <citation type="submission" date="2020-10" db="EMBL/GenBank/DDBJ databases">
        <title>ChiBAC.</title>
        <authorList>
            <person name="Zenner C."/>
            <person name="Hitch T.C.A."/>
            <person name="Clavel T."/>
        </authorList>
    </citation>
    <scope>NUCLEOTIDE SEQUENCE [LARGE SCALE GENOMIC DNA]</scope>
    <source>
        <strain evidence="1 2">DSM 108991</strain>
    </source>
</reference>
<gene>
    <name evidence="1" type="ORF">INF30_07915</name>
</gene>
<dbReference type="RefSeq" id="WP_226394847.1">
    <property type="nucleotide sequence ID" value="NZ_JADCKL010000005.1"/>
</dbReference>
<comment type="caution">
    <text evidence="1">The sequence shown here is derived from an EMBL/GenBank/DDBJ whole genome shotgun (WGS) entry which is preliminary data.</text>
</comment>
<evidence type="ECO:0000313" key="2">
    <source>
        <dbReference type="Proteomes" id="UP000758652"/>
    </source>
</evidence>
<protein>
    <submittedName>
        <fullName evidence="1">Uncharacterized protein</fullName>
    </submittedName>
</protein>
<accession>A0ABR9RK49</accession>
<sequence>MKIVKPKYLMLNGKNAFPNVTYENFLIDIINCSNFFSHKHSYMEQFVLTTEQSHGEDDAYTSDYQLDFKLIVGSDIMRIRNKNMPEFDYSRMEEGFIFTKTKNDMEEESEDTVLLDLSQVKIENLRNGRYANNTIKSIVKNIKKSKNIFMYYPYEFVVQNSMEYKILVSEVLKAFITLLTYRDEMKLGKDTFLCIKVNRYFEIFEWINKKFVHRDSVAEYMSANYRDLKAYSVF</sequence>
<organism evidence="1 2">
    <name type="scientific">Claveliimonas monacensis</name>
    <dbReference type="NCBI Taxonomy" id="2779351"/>
    <lineage>
        <taxon>Bacteria</taxon>
        <taxon>Bacillati</taxon>
        <taxon>Bacillota</taxon>
        <taxon>Clostridia</taxon>
        <taxon>Lachnospirales</taxon>
        <taxon>Lachnospiraceae</taxon>
        <taxon>Claveliimonas</taxon>
    </lineage>
</organism>
<keyword evidence="2" id="KW-1185">Reference proteome</keyword>
<dbReference type="EMBL" id="JADCKL010000005">
    <property type="protein sequence ID" value="MBE5063185.1"/>
    <property type="molecule type" value="Genomic_DNA"/>
</dbReference>
<proteinExistence type="predicted"/>
<evidence type="ECO:0000313" key="1">
    <source>
        <dbReference type="EMBL" id="MBE5063185.1"/>
    </source>
</evidence>